<dbReference type="AlphaFoldDB" id="A0AA46YN45"/>
<protein>
    <submittedName>
        <fullName evidence="2">Uncharacterized protein</fullName>
    </submittedName>
</protein>
<reference evidence="2" key="1">
    <citation type="submission" date="2022-01" db="EMBL/GenBank/DDBJ databases">
        <title>Nocardioidaceae gen. sp. A5X3R13.</title>
        <authorList>
            <person name="Lopez Marin M.A."/>
            <person name="Uhlik O."/>
        </authorList>
    </citation>
    <scope>NUCLEOTIDE SEQUENCE</scope>
    <source>
        <strain evidence="2">A5X3R13</strain>
    </source>
</reference>
<dbReference type="RefSeq" id="WP_271636050.1">
    <property type="nucleotide sequence ID" value="NZ_CP094970.1"/>
</dbReference>
<evidence type="ECO:0000313" key="2">
    <source>
        <dbReference type="EMBL" id="UYM07106.1"/>
    </source>
</evidence>
<keyword evidence="3" id="KW-1185">Reference proteome</keyword>
<evidence type="ECO:0000256" key="1">
    <source>
        <dbReference type="SAM" id="MobiDB-lite"/>
    </source>
</evidence>
<gene>
    <name evidence="2" type="ORF">L0C25_08530</name>
</gene>
<dbReference type="KEGG" id="sgrg:L0C25_08530"/>
<name>A0AA46YN45_9ACTN</name>
<proteinExistence type="predicted"/>
<organism evidence="2 3">
    <name type="scientific">Solicola gregarius</name>
    <dbReference type="NCBI Taxonomy" id="2908642"/>
    <lineage>
        <taxon>Bacteria</taxon>
        <taxon>Bacillati</taxon>
        <taxon>Actinomycetota</taxon>
        <taxon>Actinomycetes</taxon>
        <taxon>Propionibacteriales</taxon>
        <taxon>Nocardioidaceae</taxon>
        <taxon>Solicola</taxon>
    </lineage>
</organism>
<dbReference type="EMBL" id="CP094970">
    <property type="protein sequence ID" value="UYM07106.1"/>
    <property type="molecule type" value="Genomic_DNA"/>
</dbReference>
<sequence>MHGTSPGWQSRQSSIRAADPPVDGELVGLDEWTAGIMRDLYQRVGAGGFAVVSPVVEAVTGRAPCSVQEFIAEHRTAWLA</sequence>
<feature type="compositionally biased region" description="Polar residues" evidence="1">
    <location>
        <begin position="1"/>
        <end position="15"/>
    </location>
</feature>
<accession>A0AA46YN45</accession>
<dbReference type="Proteomes" id="UP001164390">
    <property type="component" value="Chromosome"/>
</dbReference>
<feature type="region of interest" description="Disordered" evidence="1">
    <location>
        <begin position="1"/>
        <end position="22"/>
    </location>
</feature>
<evidence type="ECO:0000313" key="3">
    <source>
        <dbReference type="Proteomes" id="UP001164390"/>
    </source>
</evidence>